<feature type="domain" description="Hint" evidence="2">
    <location>
        <begin position="2179"/>
        <end position="2226"/>
    </location>
</feature>
<name>S3V5J1_9LEPT</name>
<dbReference type="PROSITE" id="PS50818">
    <property type="entry name" value="INTEIN_C_TER"/>
    <property type="match status" value="1"/>
</dbReference>
<dbReference type="EMBL" id="AKWZ02000002">
    <property type="protein sequence ID" value="EPG75909.1"/>
    <property type="molecule type" value="Genomic_DNA"/>
</dbReference>
<dbReference type="InterPro" id="IPR030885">
    <property type="entry name" value="Lepto_longest"/>
</dbReference>
<evidence type="ECO:0000313" key="4">
    <source>
        <dbReference type="EMBL" id="EPG75909.1"/>
    </source>
</evidence>
<feature type="coiled-coil region" evidence="1">
    <location>
        <begin position="230"/>
        <end position="271"/>
    </location>
</feature>
<dbReference type="SMART" id="SM00306">
    <property type="entry name" value="HintN"/>
    <property type="match status" value="1"/>
</dbReference>
<dbReference type="InterPro" id="IPR030934">
    <property type="entry name" value="Intein_C"/>
</dbReference>
<dbReference type="PROSITE" id="PS50817">
    <property type="entry name" value="INTEIN_N_TER"/>
    <property type="match status" value="1"/>
</dbReference>
<dbReference type="InterPro" id="IPR006141">
    <property type="entry name" value="Intein_N"/>
</dbReference>
<comment type="caution">
    <text evidence="4">The sequence shown here is derived from an EMBL/GenBank/DDBJ whole genome shotgun (WGS) entry which is preliminary data.</text>
</comment>
<dbReference type="CDD" id="cd00081">
    <property type="entry name" value="Hint"/>
    <property type="match status" value="1"/>
</dbReference>
<reference evidence="4" key="1">
    <citation type="submission" date="2013-04" db="EMBL/GenBank/DDBJ databases">
        <authorList>
            <person name="Harkins D.M."/>
            <person name="Durkin A.S."/>
            <person name="Selengut J.D."/>
            <person name="Sanka R."/>
            <person name="DePew J."/>
            <person name="Purushe J."/>
            <person name="Ahmed A."/>
            <person name="van der Linden H."/>
            <person name="Goris M.G.A."/>
            <person name="Hartskeerl R.A."/>
            <person name="Vinetz J.M."/>
            <person name="Sutton G.G."/>
            <person name="Nelson W.C."/>
            <person name="Fouts D.E."/>
        </authorList>
    </citation>
    <scope>NUCLEOTIDE SEQUENCE [LARGE SCALE GENOMIC DNA]</scope>
    <source>
        <strain evidence="4">BUT 6</strain>
    </source>
</reference>
<sequence length="2908" mass="318483">MNSILKIIQNILKWNKNFSSIGVSMRSQVVFFLLCFFVSLDSVFPQPAGVPQLNPQVYNWQNWSSQLQQSYSVANGSHNISNWDAVMLQSYAVLQSEWQAEIQMQISSSVSKINSQDSFMSVQDYKNYVYDALESQASSLLTQWQVDAERSIQLERNQFIDTFYSGNEAQVTSLKNHFDSEFQSFISGKSPSLSGVFAGNGNLLANSQISLQQLEQQWYSQFNSNIQNGLFNYQQALQSLNGDYAKLLNQINSTEAQYQAYLQQIQSYEASVKDQIKQTMDGYQQFLNSTDLFWNTASALYDSKANGGAGGYVSAPACTGNDICADYLYDVTSGQFTSSCRHGDVCITLRYDTSTQSYLSPTCPSGGDCSSNPSKNISIHTSLNGDGVALQNVINSIETAITQGMTSYGIFDSTTGKLLSYPQTCLNNGAVCSAGQFDLSQSKFFTSSVCPTGDICYNAVVDSTNPSAIAGLYYANSCPQGDANCIVCPSTGGSQDSCQIQSFEASLMYAAATMSSFLAREQGMVNSQLTNILSGIGGGGTQSIDLGGFDPFNHSLRPSHGPNTLYITTQDFLSGQFDLSKRTGLVGLAWEIVNYIGGGISETDFANWIMNAASAGNSSVCPGSSPGSGSPTISGDTSNSNDFDAGCLGQSLRGLTPGLIVTAISRALGQTDLIAFNDRNYIGNSFMIIEGGPNNWNQDPAYCHDWVGCFFNPFSHTPAIGDANQWFQQNQTTNSGSGNNFYNYTEDQAGGGGLLRNTIMTEDSIGIVLNYTTTDTNAHANALTWQAVSAQLQSFAYNWNGNIFPAISNWTSQVSTYQTQYLNWQKTEQSLLSQAQSDYSNALSGLQKSEMLWLTNMSALQSKANSDFSAANNKLRDSKNQSDSELLARELFGVLNPKNFQTGSSFSDNPSGFDLNPKTHSNLFNSALSFLEGVDARANLPSFSVLQGISDSFSNASTGVGNLSLLSSTNNALVNARSNYMQQLADSMKTERTFTQNGESNLLKDHGNLSTKEVGDTTYLVDNRGYFVHCNSSGNCTSCGTDVNDCAGSKATDIGAFLKNVCGEKLDSCNQYTRLKYSNVQFDKQSGTISLDQSVYSGKANDCGNSQDASTYCFEASTQHLTIHGPTFALGQGANSLGNIFDGNRDHGEDKIMSSFVGRTFENLNNFFANGNYTGSILASVNHLDSVNNYNSQAASNSASAQAHTANLIADYIQTVVFQQGSVQDFIKQETHNIVQSFIATSIANTFHLTPEAAAFLAGAYLDHEAYKAAERHLGILKPIDNMLKYMVLDGGTLNGAMGLEMKLSHADDLRAIQQWKDDKYAAYGQIVAEAMRVQNMPADQIALVMQVVTEYYRMKDAKMELGMRGAMLSLPRMEGMIHAMTASLGGAVAEVEGGFFKNIAHDLQSVGLVSERQERKFEKDLRYVIDDIKLVYDKNAIKGWQADVVAISKDAVQLYGKQQGLDPGYVNQVADMIGKMVSREQARSELRKLYLTEDILSVGGSALDRALFKGGLTSLSMQLVRGFLTSQADIGRSLGLFTNGQAKDFYKQTKDWSSNITGSALLAQSHQGDLDKHWWKQQERALVFDLIGKALDPNGDPAEQHLIGQLLQSVFDQREAKKRAREERVHEAAEAVEIAASVALTVFSAGAGSQTLVETLMTIGKDLKNLITLSGDASSLIRATAVVADVAAQTYVGSKDGGKNGAVAGFVNGLLSVMTLYKEIPITGFVSWTPHQNSDILYGTDNQKGGWGGGVVFALPGEGRLPINAGLTFTPGSGLDVNLNYNLRGGYLGIDYNFASGNYTANGGMDVWGDKSGLHHGGFSVSASKDGSASVGGYYNYGKGSTPPNMRGHGGTFTYSNDGRFTASGQILGGSAASVSYNTNSHRFEKVRGNENWQNEMLLSRVQESSNALFNRTGEKFAEPTGKALVTGGILSESDRVSIMQQEGGAQRILDLFDEHKTELLNGPAGERIRGDLYEIAELSGKRLELVNDSAKNPFDKFFRRLGGDFKRAFGIADSGLMSMDEDGNWKVSTCFDGSQEISTPKGNRRIDSVKVGEEVNTLNEETGEIEVKRITETYVHDVKSVHTIGYENNITVTTTWNHPFAVLNAGERNRNSGVEGNTWVKAEDLKTGDRSITKRSIRRAKLKTRLAKSSVLSAASLMIGENAYSREYQTNWETEREGTLGIRKVEEVIRSKKVYNIEVEGNHNYFIKVGDELVVVHNYPNSSAYELDKGIRLTEQNEKMASELKGAIENPTFFEKLFGFGKSDVNEEVKSKLQELKILMSQRDKFAESVGATESISAAKRSEKFVELLKTEEVAKQRVSDLTKLLDDTSLRLKDKTLLPEEIKGLKALSKYVSDKLFSAKQDLAVAEKTTSKTLREQAQKNQTKIQSLASSSFFEVRSNLDEKASKLNKELRRLQLQKESLESASRLNPKDVSLRNQIADISASISKLSGNAGGRYLELLKSSDRGIDVRASEKSAQRLSGMDIEIRNKIKEVISVLPKNPNGEFTGRFSYLNTKNPAEENIKAIEKKPNYFDPENKDHILRFGSTGMPGESEIRTAMELELSKGAPISQNLRKPLMSESQFEEAIRRVTEKPNIPKIETNIFGQPTEESVRARGEALLRYTDPVINGQGSGKGMTAQSSTLLEMVRQMGADKFGPNPELVKRASAVFEETKDKIRTLTTKYENGELTKGEFEVQKSSVLRTRDGNSDVIALRDAQSVKEFVFQRDKSGKLVSSRELAGKMSGAICRVLSNYTQAIFTHKTNLSFGEYMINKMQNGDVRMSGGAPVFDMGKMRGFEDRLSKSFDPTGITLQNNFPDLSFKDGKIVGVTNPINIDAWNKFVKSLPEGAAIQVWGNTDSTLGPNHFWILYKKGGVMYDYNNNGERNEYTGKANEFDFLENSIYGIYY</sequence>
<proteinExistence type="predicted"/>
<dbReference type="InterPro" id="IPR003587">
    <property type="entry name" value="Hint_dom_N"/>
</dbReference>
<dbReference type="InterPro" id="IPR003586">
    <property type="entry name" value="Hint_dom_C"/>
</dbReference>
<keyword evidence="5" id="KW-1185">Reference proteome</keyword>
<protein>
    <submittedName>
        <fullName evidence="4">Large structural protein</fullName>
    </submittedName>
</protein>
<dbReference type="SMART" id="SM00305">
    <property type="entry name" value="HintC"/>
    <property type="match status" value="1"/>
</dbReference>
<dbReference type="NCBIfam" id="TIGR01443">
    <property type="entry name" value="intein_Cterm"/>
    <property type="match status" value="1"/>
</dbReference>
<dbReference type="InterPro" id="IPR036844">
    <property type="entry name" value="Hint_dom_sf"/>
</dbReference>
<dbReference type="OrthoDB" id="309839at2"/>
<feature type="coiled-coil region" evidence="1">
    <location>
        <begin position="2400"/>
        <end position="2427"/>
    </location>
</feature>
<dbReference type="NCBIfam" id="TIGR04388">
    <property type="entry name" value="Lepto_longest"/>
    <property type="match status" value="1"/>
</dbReference>
<dbReference type="SUPFAM" id="SSF51294">
    <property type="entry name" value="Hedgehog/intein (Hint) domain"/>
    <property type="match status" value="1"/>
</dbReference>
<dbReference type="STRING" id="1193011.LEP1GSC058_0295"/>
<dbReference type="GO" id="GO:0016539">
    <property type="term" value="P:intein-mediated protein splicing"/>
    <property type="evidence" value="ECO:0007669"/>
    <property type="project" value="InterPro"/>
</dbReference>
<evidence type="ECO:0000259" key="3">
    <source>
        <dbReference type="SMART" id="SM00306"/>
    </source>
</evidence>
<evidence type="ECO:0000313" key="5">
    <source>
        <dbReference type="Proteomes" id="UP000014540"/>
    </source>
</evidence>
<keyword evidence="1" id="KW-0175">Coiled coil</keyword>
<feature type="domain" description="Hint" evidence="3">
    <location>
        <begin position="2030"/>
        <end position="2137"/>
    </location>
</feature>
<dbReference type="Gene3D" id="2.170.16.10">
    <property type="entry name" value="Hedgehog/Intein (Hint) domain"/>
    <property type="match status" value="1"/>
</dbReference>
<dbReference type="Proteomes" id="UP000014540">
    <property type="component" value="Unassembled WGS sequence"/>
</dbReference>
<organism evidence="4 5">
    <name type="scientific">Leptospira fainei serovar Hurstbridge str. BUT 6</name>
    <dbReference type="NCBI Taxonomy" id="1193011"/>
    <lineage>
        <taxon>Bacteria</taxon>
        <taxon>Pseudomonadati</taxon>
        <taxon>Spirochaetota</taxon>
        <taxon>Spirochaetia</taxon>
        <taxon>Leptospirales</taxon>
        <taxon>Leptospiraceae</taxon>
        <taxon>Leptospira</taxon>
    </lineage>
</organism>
<accession>S3V5J1</accession>
<gene>
    <name evidence="4" type="ORF">LEP1GSC058_0295</name>
</gene>
<evidence type="ECO:0000256" key="1">
    <source>
        <dbReference type="SAM" id="Coils"/>
    </source>
</evidence>
<dbReference type="Pfam" id="PF14890">
    <property type="entry name" value="Intein_splicing"/>
    <property type="match status" value="1"/>
</dbReference>
<evidence type="ECO:0000259" key="2">
    <source>
        <dbReference type="SMART" id="SM00305"/>
    </source>
</evidence>